<dbReference type="OrthoDB" id="10263226at2759"/>
<dbReference type="GO" id="GO:0005524">
    <property type="term" value="F:ATP binding"/>
    <property type="evidence" value="ECO:0007669"/>
    <property type="project" value="InterPro"/>
</dbReference>
<evidence type="ECO:0000313" key="2">
    <source>
        <dbReference type="EMBL" id="VEL18530.1"/>
    </source>
</evidence>
<accession>A0A448WRP4</accession>
<dbReference type="EMBL" id="CAAALY010037412">
    <property type="protein sequence ID" value="VEL18530.1"/>
    <property type="molecule type" value="Genomic_DNA"/>
</dbReference>
<dbReference type="InterPro" id="IPR014721">
    <property type="entry name" value="Ribsml_uS5_D2-typ_fold_subgr"/>
</dbReference>
<protein>
    <recommendedName>
        <fullName evidence="1">DNA mismatch repair protein S5 domain-containing protein</fullName>
    </recommendedName>
</protein>
<dbReference type="SUPFAM" id="SSF54211">
    <property type="entry name" value="Ribosomal protein S5 domain 2-like"/>
    <property type="match status" value="1"/>
</dbReference>
<organism evidence="2 3">
    <name type="scientific">Protopolystoma xenopodis</name>
    <dbReference type="NCBI Taxonomy" id="117903"/>
    <lineage>
        <taxon>Eukaryota</taxon>
        <taxon>Metazoa</taxon>
        <taxon>Spiralia</taxon>
        <taxon>Lophotrochozoa</taxon>
        <taxon>Platyhelminthes</taxon>
        <taxon>Monogenea</taxon>
        <taxon>Polyopisthocotylea</taxon>
        <taxon>Polystomatidea</taxon>
        <taxon>Polystomatidae</taxon>
        <taxon>Protopolystoma</taxon>
    </lineage>
</organism>
<dbReference type="GO" id="GO:0030983">
    <property type="term" value="F:mismatched DNA binding"/>
    <property type="evidence" value="ECO:0007669"/>
    <property type="project" value="InterPro"/>
</dbReference>
<dbReference type="GO" id="GO:0006298">
    <property type="term" value="P:mismatch repair"/>
    <property type="evidence" value="ECO:0007669"/>
    <property type="project" value="InterPro"/>
</dbReference>
<dbReference type="InterPro" id="IPR020568">
    <property type="entry name" value="Ribosomal_Su5_D2-typ_SF"/>
</dbReference>
<evidence type="ECO:0000313" key="3">
    <source>
        <dbReference type="Proteomes" id="UP000784294"/>
    </source>
</evidence>
<dbReference type="Pfam" id="PF01119">
    <property type="entry name" value="DNA_mis_repair"/>
    <property type="match status" value="1"/>
</dbReference>
<reference evidence="2" key="1">
    <citation type="submission" date="2018-11" db="EMBL/GenBank/DDBJ databases">
        <authorList>
            <consortium name="Pathogen Informatics"/>
        </authorList>
    </citation>
    <scope>NUCLEOTIDE SEQUENCE</scope>
</reference>
<dbReference type="Gene3D" id="3.30.230.10">
    <property type="match status" value="1"/>
</dbReference>
<dbReference type="InterPro" id="IPR013507">
    <property type="entry name" value="DNA_mismatch_S5_2-like"/>
</dbReference>
<dbReference type="Proteomes" id="UP000784294">
    <property type="component" value="Unassembled WGS sequence"/>
</dbReference>
<sequence>MAYTACLPHCTGKIRSSRSMINSTGGDPALASASLLVYLGLQLPAAILDVNVHPTKSEVHFMHEVGDFRLIEFL</sequence>
<gene>
    <name evidence="2" type="ORF">PXEA_LOCUS11970</name>
</gene>
<feature type="domain" description="DNA mismatch repair protein S5" evidence="1">
    <location>
        <begin position="36"/>
        <end position="64"/>
    </location>
</feature>
<proteinExistence type="predicted"/>
<name>A0A448WRP4_9PLAT</name>
<dbReference type="AlphaFoldDB" id="A0A448WRP4"/>
<comment type="caution">
    <text evidence="2">The sequence shown here is derived from an EMBL/GenBank/DDBJ whole genome shotgun (WGS) entry which is preliminary data.</text>
</comment>
<keyword evidence="3" id="KW-1185">Reference proteome</keyword>
<evidence type="ECO:0000259" key="1">
    <source>
        <dbReference type="Pfam" id="PF01119"/>
    </source>
</evidence>